<dbReference type="SUPFAM" id="SSF52172">
    <property type="entry name" value="CheY-like"/>
    <property type="match status" value="1"/>
</dbReference>
<dbReference type="PROSITE" id="PS50110">
    <property type="entry name" value="RESPONSE_REGULATORY"/>
    <property type="match status" value="1"/>
</dbReference>
<feature type="transmembrane region" description="Helical" evidence="4">
    <location>
        <begin position="228"/>
        <end position="247"/>
    </location>
</feature>
<dbReference type="InterPro" id="IPR036890">
    <property type="entry name" value="HATPase_C_sf"/>
</dbReference>
<dbReference type="Gene3D" id="3.30.565.10">
    <property type="entry name" value="Histidine kinase-like ATPase, C-terminal domain"/>
    <property type="match status" value="1"/>
</dbReference>
<dbReference type="InterPro" id="IPR005330">
    <property type="entry name" value="MHYT_dom"/>
</dbReference>
<comment type="caution">
    <text evidence="7">The sequence shown here is derived from an EMBL/GenBank/DDBJ whole genome shotgun (WGS) entry which is preliminary data.</text>
</comment>
<dbReference type="InterPro" id="IPR001789">
    <property type="entry name" value="Sig_transdc_resp-reg_receiver"/>
</dbReference>
<evidence type="ECO:0000256" key="3">
    <source>
        <dbReference type="PROSITE-ProRule" id="PRU00169"/>
    </source>
</evidence>
<dbReference type="SUPFAM" id="SSF47384">
    <property type="entry name" value="Homodimeric domain of signal transducing histidine kinase"/>
    <property type="match status" value="1"/>
</dbReference>
<dbReference type="OrthoDB" id="60033at2759"/>
<sequence>MLELSLTGISVAIETAIGELVTRGINSKPFLPTQAESLGTKEVLADRASGFNFWKTVCWPDDIILLLILFKSCIWSIHFPVILAMNIVIPMQFNIIITGLSVIVTIIANFLNSAIDTLVRMFRKYPLYYAVDAETDPIDHTENDSVSSQSPRGLNSKSEDALEGLINPDTISGLDQRTAAEQKRGICCQITLAIILRAFCLRVSICTVHYREIWATGFDRILEWNKSLVCLSFLPTWGLSIVALAFIPREINQVQQISFFIAALYVSLIHYLGMWAATFHTSVALSYDRSMVMRSSGITFTVALIAIGSCFLSYILLAHFVVTSRKSLADKVATKQNFWKVITQKQAAERANSIKTEFISIASHEIRTPLHAISGYADLLEASHLSVEQATYVQNIVNGCRLIQLITNNVLDFAKLERGNKETEANPAKTEIRKLIQSVVNAAGEKKGVEIIASVKPSVAGDFLVDEVYLTRVLMNLLSNSLKFTESGSVVVEVYFCCSEGKSNLVIKVRDTGIGIPKEFCSTIFEPFRQADTNLTRKHTGTGLGLAITKQLVNLMFGTIVVNSTIEQGTEFTVTIPSELGFPADDTTTSFMINLIWSDELIGETIRIFLESCSAGCTRIEPSLFQAFDDSVIVSNVLIDEMLRVKRRIFLYLDTDTKCLPSNIIVLRRPIIIHSLIGLINASSEIITPTSFDTLNPVQGVRMSSYGGKSVHFQASVKVLLVEDNTINQQLGIRLLEQLGYEVGVAENGRIALDRLSSEKFDLILMDSQMPVMNGFECMRAIRNSERISGRHIPIISLTANVSSQSRQECLEAGADMFLPKPLRLHELKEACIAFTKA</sequence>
<evidence type="ECO:0000313" key="8">
    <source>
        <dbReference type="Proteomes" id="UP000186594"/>
    </source>
</evidence>
<dbReference type="Pfam" id="PF00512">
    <property type="entry name" value="HisKA"/>
    <property type="match status" value="1"/>
</dbReference>
<dbReference type="STRING" id="1198029.A0A1U7LP44"/>
<feature type="transmembrane region" description="Helical" evidence="4">
    <location>
        <begin position="297"/>
        <end position="322"/>
    </location>
</feature>
<keyword evidence="4" id="KW-1133">Transmembrane helix</keyword>
<evidence type="ECO:0000259" key="6">
    <source>
        <dbReference type="PROSITE" id="PS50110"/>
    </source>
</evidence>
<keyword evidence="2" id="KW-0902">Two-component regulatory system</keyword>
<dbReference type="InterPro" id="IPR011006">
    <property type="entry name" value="CheY-like_superfamily"/>
</dbReference>
<dbReference type="PRINTS" id="PR00344">
    <property type="entry name" value="BCTRLSENSOR"/>
</dbReference>
<feature type="domain" description="Histidine kinase" evidence="5">
    <location>
        <begin position="361"/>
        <end position="580"/>
    </location>
</feature>
<dbReference type="SMART" id="SM00388">
    <property type="entry name" value="HisKA"/>
    <property type="match status" value="1"/>
</dbReference>
<protein>
    <submittedName>
        <fullName evidence="7">Hybrid signal transduction histidine kinase J</fullName>
    </submittedName>
</protein>
<dbReference type="InterPro" id="IPR003594">
    <property type="entry name" value="HATPase_dom"/>
</dbReference>
<evidence type="ECO:0000259" key="5">
    <source>
        <dbReference type="PROSITE" id="PS50109"/>
    </source>
</evidence>
<dbReference type="PANTHER" id="PTHR45339:SF1">
    <property type="entry name" value="HYBRID SIGNAL TRANSDUCTION HISTIDINE KINASE J"/>
    <property type="match status" value="1"/>
</dbReference>
<dbReference type="PROSITE" id="PS50109">
    <property type="entry name" value="HIS_KIN"/>
    <property type="match status" value="1"/>
</dbReference>
<dbReference type="CDD" id="cd00082">
    <property type="entry name" value="HisKA"/>
    <property type="match status" value="1"/>
</dbReference>
<keyword evidence="7" id="KW-0418">Kinase</keyword>
<organism evidence="7 8">
    <name type="scientific">Neolecta irregularis (strain DAH-3)</name>
    <dbReference type="NCBI Taxonomy" id="1198029"/>
    <lineage>
        <taxon>Eukaryota</taxon>
        <taxon>Fungi</taxon>
        <taxon>Dikarya</taxon>
        <taxon>Ascomycota</taxon>
        <taxon>Taphrinomycotina</taxon>
        <taxon>Neolectales</taxon>
        <taxon>Neolectaceae</taxon>
        <taxon>Neolecta</taxon>
    </lineage>
</organism>
<dbReference type="SUPFAM" id="SSF55874">
    <property type="entry name" value="ATPase domain of HSP90 chaperone/DNA topoisomerase II/histidine kinase"/>
    <property type="match status" value="1"/>
</dbReference>
<evidence type="ECO:0000256" key="4">
    <source>
        <dbReference type="SAM" id="Phobius"/>
    </source>
</evidence>
<dbReference type="Gene3D" id="3.40.50.2300">
    <property type="match status" value="1"/>
</dbReference>
<dbReference type="InterPro" id="IPR005467">
    <property type="entry name" value="His_kinase_dom"/>
</dbReference>
<reference evidence="7 8" key="1">
    <citation type="submission" date="2016-04" db="EMBL/GenBank/DDBJ databases">
        <title>Evolutionary innovation and constraint leading to complex multicellularity in the Ascomycota.</title>
        <authorList>
            <person name="Cisse O."/>
            <person name="Nguyen A."/>
            <person name="Hewitt D.A."/>
            <person name="Jedd G."/>
            <person name="Stajich J.E."/>
        </authorList>
    </citation>
    <scope>NUCLEOTIDE SEQUENCE [LARGE SCALE GENOMIC DNA]</scope>
    <source>
        <strain evidence="7 8">DAH-3</strain>
    </source>
</reference>
<keyword evidence="8" id="KW-1185">Reference proteome</keyword>
<keyword evidence="1 3" id="KW-0597">Phosphoprotein</keyword>
<keyword evidence="7" id="KW-0808">Transferase</keyword>
<dbReference type="InterPro" id="IPR003661">
    <property type="entry name" value="HisK_dim/P_dom"/>
</dbReference>
<dbReference type="Pfam" id="PF02518">
    <property type="entry name" value="HATPase_c"/>
    <property type="match status" value="1"/>
</dbReference>
<feature type="modified residue" description="4-aspartylphosphate" evidence="3">
    <location>
        <position position="767"/>
    </location>
</feature>
<dbReference type="PANTHER" id="PTHR45339">
    <property type="entry name" value="HYBRID SIGNAL TRANSDUCTION HISTIDINE KINASE J"/>
    <property type="match status" value="1"/>
</dbReference>
<name>A0A1U7LP44_NEOID</name>
<dbReference type="AlphaFoldDB" id="A0A1U7LP44"/>
<feature type="transmembrane region" description="Helical" evidence="4">
    <location>
        <begin position="63"/>
        <end position="89"/>
    </location>
</feature>
<keyword evidence="4" id="KW-0472">Membrane</keyword>
<feature type="domain" description="Response regulatory" evidence="6">
    <location>
        <begin position="718"/>
        <end position="836"/>
    </location>
</feature>
<accession>A0A1U7LP44</accession>
<dbReference type="Pfam" id="PF00072">
    <property type="entry name" value="Response_reg"/>
    <property type="match status" value="1"/>
</dbReference>
<dbReference type="Gene3D" id="1.10.287.130">
    <property type="match status" value="1"/>
</dbReference>
<evidence type="ECO:0000256" key="1">
    <source>
        <dbReference type="ARBA" id="ARBA00022553"/>
    </source>
</evidence>
<dbReference type="FunFam" id="3.30.565.10:FF:000010">
    <property type="entry name" value="Sensor histidine kinase RcsC"/>
    <property type="match status" value="1"/>
</dbReference>
<evidence type="ECO:0000256" key="2">
    <source>
        <dbReference type="ARBA" id="ARBA00023012"/>
    </source>
</evidence>
<dbReference type="InterPro" id="IPR004358">
    <property type="entry name" value="Sig_transdc_His_kin-like_C"/>
</dbReference>
<feature type="transmembrane region" description="Helical" evidence="4">
    <location>
        <begin position="259"/>
        <end position="285"/>
    </location>
</feature>
<dbReference type="EMBL" id="LXFE01000834">
    <property type="protein sequence ID" value="OLL24398.1"/>
    <property type="molecule type" value="Genomic_DNA"/>
</dbReference>
<feature type="transmembrane region" description="Helical" evidence="4">
    <location>
        <begin position="95"/>
        <end position="115"/>
    </location>
</feature>
<proteinExistence type="predicted"/>
<dbReference type="GO" id="GO:0000155">
    <property type="term" value="F:phosphorelay sensor kinase activity"/>
    <property type="evidence" value="ECO:0007669"/>
    <property type="project" value="InterPro"/>
</dbReference>
<keyword evidence="4" id="KW-0812">Transmembrane</keyword>
<dbReference type="Pfam" id="PF03707">
    <property type="entry name" value="MHYT"/>
    <property type="match status" value="1"/>
</dbReference>
<dbReference type="SMART" id="SM00387">
    <property type="entry name" value="HATPase_c"/>
    <property type="match status" value="1"/>
</dbReference>
<evidence type="ECO:0000313" key="7">
    <source>
        <dbReference type="EMBL" id="OLL24398.1"/>
    </source>
</evidence>
<dbReference type="Proteomes" id="UP000186594">
    <property type="component" value="Unassembled WGS sequence"/>
</dbReference>
<dbReference type="SMART" id="SM00448">
    <property type="entry name" value="REC"/>
    <property type="match status" value="1"/>
</dbReference>
<dbReference type="CDD" id="cd16922">
    <property type="entry name" value="HATPase_EvgS-ArcB-TorS-like"/>
    <property type="match status" value="1"/>
</dbReference>
<dbReference type="InterPro" id="IPR036097">
    <property type="entry name" value="HisK_dim/P_sf"/>
</dbReference>
<dbReference type="CDD" id="cd17546">
    <property type="entry name" value="REC_hyHK_CKI1_RcsC-like"/>
    <property type="match status" value="1"/>
</dbReference>
<gene>
    <name evidence="7" type="ORF">NEOLI_001595</name>
</gene>